<feature type="region of interest" description="Disordered" evidence="1">
    <location>
        <begin position="1"/>
        <end position="38"/>
    </location>
</feature>
<dbReference type="CDD" id="cd12148">
    <property type="entry name" value="fungal_TF_MHR"/>
    <property type="match status" value="1"/>
</dbReference>
<name>A0A136JDP8_9PEZI</name>
<accession>A0A136JDP8</accession>
<evidence type="ECO:0000313" key="3">
    <source>
        <dbReference type="Proteomes" id="UP000070501"/>
    </source>
</evidence>
<dbReference type="PANTHER" id="PTHR47431:SF5">
    <property type="entry name" value="ZN(II)2CYS6 TRANSCRIPTION FACTOR (EUROFUNG)"/>
    <property type="match status" value="1"/>
</dbReference>
<proteinExistence type="predicted"/>
<evidence type="ECO:0000313" key="2">
    <source>
        <dbReference type="EMBL" id="KXJ95272.1"/>
    </source>
</evidence>
<feature type="compositionally biased region" description="Basic residues" evidence="1">
    <location>
        <begin position="21"/>
        <end position="30"/>
    </location>
</feature>
<organism evidence="2 3">
    <name type="scientific">Microdochium bolleyi</name>
    <dbReference type="NCBI Taxonomy" id="196109"/>
    <lineage>
        <taxon>Eukaryota</taxon>
        <taxon>Fungi</taxon>
        <taxon>Dikarya</taxon>
        <taxon>Ascomycota</taxon>
        <taxon>Pezizomycotina</taxon>
        <taxon>Sordariomycetes</taxon>
        <taxon>Xylariomycetidae</taxon>
        <taxon>Xylariales</taxon>
        <taxon>Microdochiaceae</taxon>
        <taxon>Microdochium</taxon>
    </lineage>
</organism>
<dbReference type="OrthoDB" id="2123952at2759"/>
<dbReference type="EMBL" id="KQ964246">
    <property type="protein sequence ID" value="KXJ95272.1"/>
    <property type="molecule type" value="Genomic_DNA"/>
</dbReference>
<evidence type="ECO:0008006" key="4">
    <source>
        <dbReference type="Google" id="ProtNLM"/>
    </source>
</evidence>
<keyword evidence="3" id="KW-1185">Reference proteome</keyword>
<dbReference type="AlphaFoldDB" id="A0A136JDP8"/>
<feature type="compositionally biased region" description="Basic and acidic residues" evidence="1">
    <location>
        <begin position="197"/>
        <end position="218"/>
    </location>
</feature>
<gene>
    <name evidence="2" type="ORF">Micbo1qcDRAFT_171665</name>
</gene>
<reference evidence="3" key="1">
    <citation type="submission" date="2016-02" db="EMBL/GenBank/DDBJ databases">
        <title>Draft genome sequence of Microdochium bolleyi, a fungal endophyte of beachgrass.</title>
        <authorList>
            <consortium name="DOE Joint Genome Institute"/>
            <person name="David A.S."/>
            <person name="May G."/>
            <person name="Haridas S."/>
            <person name="Lim J."/>
            <person name="Wang M."/>
            <person name="Labutti K."/>
            <person name="Lipzen A."/>
            <person name="Barry K."/>
            <person name="Grigoriev I.V."/>
        </authorList>
    </citation>
    <scope>NUCLEOTIDE SEQUENCE [LARGE SCALE GENOMIC DNA]</scope>
    <source>
        <strain evidence="3">J235TASD1</strain>
    </source>
</reference>
<dbReference type="STRING" id="196109.A0A136JDP8"/>
<dbReference type="PANTHER" id="PTHR47431">
    <property type="entry name" value="ZN(II)2CYS6 TRANSCRIPTION FACTOR (EUROFUNG)-RELATED"/>
    <property type="match status" value="1"/>
</dbReference>
<evidence type="ECO:0000256" key="1">
    <source>
        <dbReference type="SAM" id="MobiDB-lite"/>
    </source>
</evidence>
<sequence>MATGHAPAKSRECEYQPSRRGGPRVRKRAKVVPESQSAPVGKTEEVPFSAIFLENYIDPGAGLKQLADKYKSSDAVFDELFQQPVVTTPVVCMARTYGLDYSAILNAYYIWIHPYFPILPAPRSSPYPEAITPLFNYQNDDFEFLEPPSPISLALSAILALIPCPQDVTPQDPESVRFRRNYSQLLAKSALESIENVSDRPESELEPARALDDADHSTGRQQFHPDVPFELETIIALDLLSVYEYTQRGNLKKMSLRANAALTQALEISLHTERAQQDQYTEARRRTWWMTYICISQVSIVSNTMATWENLVSNITTHYPLVRSDAEAFNLFIQAQQAILAATKFVMELNKAREAGQGFQRVFERMLELERRLEPMCTRSESWILDCPLTQPVDRDERVLGQSLKCIAKIKLNSARIKVHRYCAFFDAAVFSGKHCDLRSTKDEQANSPEPQQLRPCCSGGFESVPTRQMGQSNGLSSPPVSSGSTPTASAILESQLALRLPFTVYHSAKLCLRSALNISGAFDLLPYPNPTAVFSAVPTYLGAGSPMVTPRTMPAFACCAMQSSYALLMVKTKAPQLFASHGPMDSDCGPPLLQDMLARVQDGLFSIMMTLENYGSAFEALGGMRDQVRDKVGFAAPFAASY</sequence>
<feature type="region of interest" description="Disordered" evidence="1">
    <location>
        <begin position="194"/>
        <end position="223"/>
    </location>
</feature>
<dbReference type="Proteomes" id="UP000070501">
    <property type="component" value="Unassembled WGS sequence"/>
</dbReference>
<protein>
    <recommendedName>
        <fullName evidence="4">C6 zinc finger domain protein</fullName>
    </recommendedName>
</protein>
<dbReference type="InParanoid" id="A0A136JDP8"/>